<evidence type="ECO:0000313" key="4">
    <source>
        <dbReference type="Proteomes" id="UP001149400"/>
    </source>
</evidence>
<dbReference type="PANTHER" id="PTHR43708">
    <property type="entry name" value="CONSERVED EXPRESSED OXIDOREDUCTASE (EUROFUNG)"/>
    <property type="match status" value="1"/>
</dbReference>
<dbReference type="Pfam" id="PF22725">
    <property type="entry name" value="GFO_IDH_MocA_C3"/>
    <property type="match status" value="1"/>
</dbReference>
<dbReference type="Pfam" id="PF01408">
    <property type="entry name" value="GFO_IDH_MocA"/>
    <property type="match status" value="1"/>
</dbReference>
<gene>
    <name evidence="3" type="ORF">LRP50_24750</name>
</gene>
<dbReference type="InterPro" id="IPR051317">
    <property type="entry name" value="Gfo/Idh/MocA_oxidoreduct"/>
</dbReference>
<dbReference type="SUPFAM" id="SSF51735">
    <property type="entry name" value="NAD(P)-binding Rossmann-fold domains"/>
    <property type="match status" value="1"/>
</dbReference>
<dbReference type="Gene3D" id="3.40.50.720">
    <property type="entry name" value="NAD(P)-binding Rossmann-like Domain"/>
    <property type="match status" value="1"/>
</dbReference>
<accession>A0ABT5R804</accession>
<dbReference type="InterPro" id="IPR055170">
    <property type="entry name" value="GFO_IDH_MocA-like_dom"/>
</dbReference>
<sequence>MANTLLPAGIDFDGPFPRLQRRLRIGIVGGGRIAVTQAMAARLSDRWEVTAGALSSDPVLAKERGEQWFLPEDRCYSSYQAMAEAESLRDDGIDAVMITTPNHVHFEVACTFLKAGIDVLCDKPLTNDYAEAAELVRLTEETGQVFGVCYAMSSFPMIRQAREMVESGMIGKVVQIHVEFMQDWMIPEDVAQADHVKWRLDPAKSGATSCTGDIGTHAAHLASFVSGLSMTHLRAEMHVCGAPKALEDTVFMMTRYEGDVPGTLMATRIASGNRGGLRLRVFGSEGGIEWDMEHAEYLKYNRYGEPDRVLSRGLGHGLTPNVERLIRTGRGFPEGLIEAWGNLYTEFALAVAARKDGKQIPANWLSYPRVAEGAQGVKFIEAVVTSHQAGGEWVSCEVDSQ</sequence>
<organism evidence="3 4">
    <name type="scientific">Enterovibrio gelatinilyticus</name>
    <dbReference type="NCBI Taxonomy" id="2899819"/>
    <lineage>
        <taxon>Bacteria</taxon>
        <taxon>Pseudomonadati</taxon>
        <taxon>Pseudomonadota</taxon>
        <taxon>Gammaproteobacteria</taxon>
        <taxon>Vibrionales</taxon>
        <taxon>Vibrionaceae</taxon>
        <taxon>Enterovibrio</taxon>
    </lineage>
</organism>
<evidence type="ECO:0000259" key="1">
    <source>
        <dbReference type="Pfam" id="PF01408"/>
    </source>
</evidence>
<proteinExistence type="predicted"/>
<keyword evidence="4" id="KW-1185">Reference proteome</keyword>
<dbReference type="InterPro" id="IPR000683">
    <property type="entry name" value="Gfo/Idh/MocA-like_OxRdtase_N"/>
</dbReference>
<dbReference type="Gene3D" id="3.30.360.10">
    <property type="entry name" value="Dihydrodipicolinate Reductase, domain 2"/>
    <property type="match status" value="1"/>
</dbReference>
<protein>
    <submittedName>
        <fullName evidence="3">Gfo/Idh/MocA family oxidoreductase</fullName>
    </submittedName>
</protein>
<evidence type="ECO:0000259" key="2">
    <source>
        <dbReference type="Pfam" id="PF22725"/>
    </source>
</evidence>
<dbReference type="PANTHER" id="PTHR43708:SF3">
    <property type="entry name" value="OXIDOREDUCTASE"/>
    <property type="match status" value="1"/>
</dbReference>
<reference evidence="3" key="1">
    <citation type="submission" date="2021-12" db="EMBL/GenBank/DDBJ databases">
        <title>Enterovibrio ZSDZ35 sp. nov. and Enterovibrio ZSDZ42 sp. nov., isolated from coastal seawater in Qingdao.</title>
        <authorList>
            <person name="Zhang P."/>
        </authorList>
    </citation>
    <scope>NUCLEOTIDE SEQUENCE</scope>
    <source>
        <strain evidence="3">ZSDZ42</strain>
    </source>
</reference>
<evidence type="ECO:0000313" key="3">
    <source>
        <dbReference type="EMBL" id="MDD1796335.1"/>
    </source>
</evidence>
<feature type="domain" description="Gfo/Idh/MocA-like oxidoreductase N-terminal" evidence="1">
    <location>
        <begin position="23"/>
        <end position="148"/>
    </location>
</feature>
<feature type="domain" description="GFO/IDH/MocA-like oxidoreductase" evidence="2">
    <location>
        <begin position="158"/>
        <end position="289"/>
    </location>
</feature>
<name>A0ABT5R804_9GAMM</name>
<dbReference type="EMBL" id="JAJUBC010000052">
    <property type="protein sequence ID" value="MDD1796335.1"/>
    <property type="molecule type" value="Genomic_DNA"/>
</dbReference>
<comment type="caution">
    <text evidence="3">The sequence shown here is derived from an EMBL/GenBank/DDBJ whole genome shotgun (WGS) entry which is preliminary data.</text>
</comment>
<dbReference type="RefSeq" id="WP_274167066.1">
    <property type="nucleotide sequence ID" value="NZ_JAJUBC010000052.1"/>
</dbReference>
<dbReference type="InterPro" id="IPR036291">
    <property type="entry name" value="NAD(P)-bd_dom_sf"/>
</dbReference>
<dbReference type="Proteomes" id="UP001149400">
    <property type="component" value="Unassembled WGS sequence"/>
</dbReference>
<dbReference type="SUPFAM" id="SSF55347">
    <property type="entry name" value="Glyceraldehyde-3-phosphate dehydrogenase-like, C-terminal domain"/>
    <property type="match status" value="1"/>
</dbReference>